<evidence type="ECO:0000313" key="2">
    <source>
        <dbReference type="Proteomes" id="UP000653644"/>
    </source>
</evidence>
<name>A0ABQ3DC06_9ACTN</name>
<gene>
    <name evidence="1" type="ORF">GCM10010345_79890</name>
</gene>
<dbReference type="EMBL" id="BMVN01000050">
    <property type="protein sequence ID" value="GHA63724.1"/>
    <property type="molecule type" value="Genomic_DNA"/>
</dbReference>
<protein>
    <submittedName>
        <fullName evidence="1">Uncharacterized protein</fullName>
    </submittedName>
</protein>
<dbReference type="Proteomes" id="UP000653644">
    <property type="component" value="Unassembled WGS sequence"/>
</dbReference>
<evidence type="ECO:0000313" key="1">
    <source>
        <dbReference type="EMBL" id="GHA63724.1"/>
    </source>
</evidence>
<accession>A0ABQ3DC06</accession>
<sequence>MPGAQITNWALLFRRRRAAHTELDTGRPGAVAAVTADPRALIDHRLARRG</sequence>
<reference evidence="2" key="1">
    <citation type="journal article" date="2019" name="Int. J. Syst. Evol. Microbiol.">
        <title>The Global Catalogue of Microorganisms (GCM) 10K type strain sequencing project: providing services to taxonomists for standard genome sequencing and annotation.</title>
        <authorList>
            <consortium name="The Broad Institute Genomics Platform"/>
            <consortium name="The Broad Institute Genome Sequencing Center for Infectious Disease"/>
            <person name="Wu L."/>
            <person name="Ma J."/>
        </authorList>
    </citation>
    <scope>NUCLEOTIDE SEQUENCE [LARGE SCALE GENOMIC DNA]</scope>
    <source>
        <strain evidence="2">JCM 4733</strain>
    </source>
</reference>
<organism evidence="1 2">
    <name type="scientific">Streptomyces canarius</name>
    <dbReference type="NCBI Taxonomy" id="285453"/>
    <lineage>
        <taxon>Bacteria</taxon>
        <taxon>Bacillati</taxon>
        <taxon>Actinomycetota</taxon>
        <taxon>Actinomycetes</taxon>
        <taxon>Kitasatosporales</taxon>
        <taxon>Streptomycetaceae</taxon>
        <taxon>Streptomyces</taxon>
    </lineage>
</organism>
<comment type="caution">
    <text evidence="1">The sequence shown here is derived from an EMBL/GenBank/DDBJ whole genome shotgun (WGS) entry which is preliminary data.</text>
</comment>
<keyword evidence="2" id="KW-1185">Reference proteome</keyword>
<proteinExistence type="predicted"/>